<organism evidence="2 3">
    <name type="scientific">Petrolisthes manimaculis</name>
    <dbReference type="NCBI Taxonomy" id="1843537"/>
    <lineage>
        <taxon>Eukaryota</taxon>
        <taxon>Metazoa</taxon>
        <taxon>Ecdysozoa</taxon>
        <taxon>Arthropoda</taxon>
        <taxon>Crustacea</taxon>
        <taxon>Multicrustacea</taxon>
        <taxon>Malacostraca</taxon>
        <taxon>Eumalacostraca</taxon>
        <taxon>Eucarida</taxon>
        <taxon>Decapoda</taxon>
        <taxon>Pleocyemata</taxon>
        <taxon>Anomura</taxon>
        <taxon>Galatheoidea</taxon>
        <taxon>Porcellanidae</taxon>
        <taxon>Petrolisthes</taxon>
    </lineage>
</organism>
<evidence type="ECO:0000256" key="1">
    <source>
        <dbReference type="SAM" id="MobiDB-lite"/>
    </source>
</evidence>
<dbReference type="AlphaFoldDB" id="A0AAE1P9A5"/>
<proteinExistence type="predicted"/>
<gene>
    <name evidence="2" type="ORF">Pmani_024169</name>
</gene>
<comment type="caution">
    <text evidence="2">The sequence shown here is derived from an EMBL/GenBank/DDBJ whole genome shotgun (WGS) entry which is preliminary data.</text>
</comment>
<name>A0AAE1P9A5_9EUCA</name>
<reference evidence="2" key="1">
    <citation type="submission" date="2023-11" db="EMBL/GenBank/DDBJ databases">
        <title>Genome assemblies of two species of porcelain crab, Petrolisthes cinctipes and Petrolisthes manimaculis (Anomura: Porcellanidae).</title>
        <authorList>
            <person name="Angst P."/>
        </authorList>
    </citation>
    <scope>NUCLEOTIDE SEQUENCE</scope>
    <source>
        <strain evidence="2">PB745_02</strain>
        <tissue evidence="2">Gill</tissue>
    </source>
</reference>
<dbReference type="EMBL" id="JAWZYT010002521">
    <property type="protein sequence ID" value="KAK4303848.1"/>
    <property type="molecule type" value="Genomic_DNA"/>
</dbReference>
<accession>A0AAE1P9A5</accession>
<protein>
    <submittedName>
        <fullName evidence="2">Uncharacterized protein</fullName>
    </submittedName>
</protein>
<feature type="region of interest" description="Disordered" evidence="1">
    <location>
        <begin position="54"/>
        <end position="83"/>
    </location>
</feature>
<evidence type="ECO:0000313" key="2">
    <source>
        <dbReference type="EMBL" id="KAK4303848.1"/>
    </source>
</evidence>
<dbReference type="Proteomes" id="UP001292094">
    <property type="component" value="Unassembled WGS sequence"/>
</dbReference>
<sequence length="83" mass="9235">MHLLKFDTSGFTIQPHLYTYGSPPHHASTPCNKPHLHPKEVHLLTTPNASFPSPPLTILSTSPQQTFTSLPPCMNEPFRNTTT</sequence>
<evidence type="ECO:0000313" key="3">
    <source>
        <dbReference type="Proteomes" id="UP001292094"/>
    </source>
</evidence>
<keyword evidence="3" id="KW-1185">Reference proteome</keyword>